<dbReference type="PANTHER" id="PTHR36920:SF1">
    <property type="entry name" value="OUTER MEMBRANE PROTEIN W"/>
    <property type="match status" value="1"/>
</dbReference>
<dbReference type="RefSeq" id="WP_109459003.1">
    <property type="nucleotide sequence ID" value="NZ_QFBC01000006.1"/>
</dbReference>
<dbReference type="GO" id="GO:0055085">
    <property type="term" value="P:transmembrane transport"/>
    <property type="evidence" value="ECO:0007669"/>
    <property type="project" value="TreeGrafter"/>
</dbReference>
<sequence>MTKNRMERARIAMLAAGLMLLGNQALAADLEERMAPPEAATDLAAQSPWQIRVRGLGVITEDSGFVNGIAGSDLSYSNTVVPELDISYFFTDNIAAELILGTTYANVKADGAIAGLGKVGKTWLLPPTLTLQYHFTDFGAFKPYVGAGVNYTLFYNQSGSGAFSNLDVENKLGGALQVGFDYMIDDHWGVNFDVKKLFLEPKWKVDLNGTSLSGKAKLNPWLIGTGVTYRF</sequence>
<dbReference type="Proteomes" id="UP000245252">
    <property type="component" value="Unassembled WGS sequence"/>
</dbReference>
<dbReference type="OrthoDB" id="9807574at2"/>
<keyword evidence="2" id="KW-0732">Signal</keyword>
<evidence type="ECO:0000256" key="1">
    <source>
        <dbReference type="ARBA" id="ARBA00009330"/>
    </source>
</evidence>
<proteinExistence type="inferred from homology"/>
<reference evidence="3 4" key="1">
    <citation type="submission" date="2018-05" db="EMBL/GenBank/DDBJ databases">
        <title>The draft genome of strain NS-104.</title>
        <authorList>
            <person name="Hang P."/>
            <person name="Jiang J."/>
        </authorList>
    </citation>
    <scope>NUCLEOTIDE SEQUENCE [LARGE SCALE GENOMIC DNA]</scope>
    <source>
        <strain evidence="3 4">NS-104</strain>
    </source>
</reference>
<dbReference type="GO" id="GO:0019867">
    <property type="term" value="C:outer membrane"/>
    <property type="evidence" value="ECO:0007669"/>
    <property type="project" value="InterPro"/>
</dbReference>
<evidence type="ECO:0000313" key="4">
    <source>
        <dbReference type="Proteomes" id="UP000245252"/>
    </source>
</evidence>
<protein>
    <recommendedName>
        <fullName evidence="5">OmpW family protein</fullName>
    </recommendedName>
</protein>
<dbReference type="Pfam" id="PF03922">
    <property type="entry name" value="OmpW"/>
    <property type="match status" value="1"/>
</dbReference>
<dbReference type="EMBL" id="QFBC01000006">
    <property type="protein sequence ID" value="PWE55305.1"/>
    <property type="molecule type" value="Genomic_DNA"/>
</dbReference>
<comment type="similarity">
    <text evidence="1">Belongs to the OmpW/AlkL family.</text>
</comment>
<name>A0A2U2DPR8_9HYPH</name>
<dbReference type="SUPFAM" id="SSF56925">
    <property type="entry name" value="OMPA-like"/>
    <property type="match status" value="1"/>
</dbReference>
<dbReference type="InterPro" id="IPR011250">
    <property type="entry name" value="OMP/PagP_B-barrel"/>
</dbReference>
<gene>
    <name evidence="3" type="ORF">DEM27_14640</name>
</gene>
<evidence type="ECO:0000256" key="2">
    <source>
        <dbReference type="SAM" id="SignalP"/>
    </source>
</evidence>
<keyword evidence="4" id="KW-1185">Reference proteome</keyword>
<dbReference type="AlphaFoldDB" id="A0A2U2DPR8"/>
<accession>A0A2U2DPR8</accession>
<dbReference type="PANTHER" id="PTHR36920">
    <property type="match status" value="1"/>
</dbReference>
<comment type="caution">
    <text evidence="3">The sequence shown here is derived from an EMBL/GenBank/DDBJ whole genome shotgun (WGS) entry which is preliminary data.</text>
</comment>
<organism evidence="3 4">
    <name type="scientific">Metarhizobium album</name>
    <dbReference type="NCBI Taxonomy" id="2182425"/>
    <lineage>
        <taxon>Bacteria</taxon>
        <taxon>Pseudomonadati</taxon>
        <taxon>Pseudomonadota</taxon>
        <taxon>Alphaproteobacteria</taxon>
        <taxon>Hyphomicrobiales</taxon>
        <taxon>Rhizobiaceae</taxon>
        <taxon>Metarhizobium</taxon>
    </lineage>
</organism>
<dbReference type="InterPro" id="IPR005618">
    <property type="entry name" value="OMPW"/>
</dbReference>
<feature type="signal peptide" evidence="2">
    <location>
        <begin position="1"/>
        <end position="27"/>
    </location>
</feature>
<feature type="chain" id="PRO_5015471313" description="OmpW family protein" evidence="2">
    <location>
        <begin position="28"/>
        <end position="231"/>
    </location>
</feature>
<evidence type="ECO:0008006" key="5">
    <source>
        <dbReference type="Google" id="ProtNLM"/>
    </source>
</evidence>
<dbReference type="Gene3D" id="2.40.160.20">
    <property type="match status" value="1"/>
</dbReference>
<evidence type="ECO:0000313" key="3">
    <source>
        <dbReference type="EMBL" id="PWE55305.1"/>
    </source>
</evidence>